<dbReference type="GO" id="GO:0008270">
    <property type="term" value="F:zinc ion binding"/>
    <property type="evidence" value="ECO:0007669"/>
    <property type="project" value="TreeGrafter"/>
</dbReference>
<evidence type="ECO:0000256" key="9">
    <source>
        <dbReference type="PIRSR" id="PIRSR602481-2"/>
    </source>
</evidence>
<feature type="binding site" evidence="8">
    <location>
        <position position="141"/>
    </location>
    <ligand>
        <name>Zn(2+)</name>
        <dbReference type="ChEBI" id="CHEBI:29105"/>
    </ligand>
</feature>
<keyword evidence="5" id="KW-0805">Transcription regulation</keyword>
<protein>
    <submittedName>
        <fullName evidence="10">Transcriptional repressor</fullName>
    </submittedName>
</protein>
<dbReference type="Gene3D" id="3.30.1490.190">
    <property type="match status" value="1"/>
</dbReference>
<evidence type="ECO:0000256" key="4">
    <source>
        <dbReference type="ARBA" id="ARBA00022833"/>
    </source>
</evidence>
<dbReference type="GO" id="GO:1900376">
    <property type="term" value="P:regulation of secondary metabolite biosynthetic process"/>
    <property type="evidence" value="ECO:0007669"/>
    <property type="project" value="TreeGrafter"/>
</dbReference>
<dbReference type="InterPro" id="IPR043135">
    <property type="entry name" value="Fur_C"/>
</dbReference>
<organism evidence="10 11">
    <name type="scientific">Jeotgalibaca porci</name>
    <dbReference type="NCBI Taxonomy" id="1868793"/>
    <lineage>
        <taxon>Bacteria</taxon>
        <taxon>Bacillati</taxon>
        <taxon>Bacillota</taxon>
        <taxon>Bacilli</taxon>
        <taxon>Lactobacillales</taxon>
        <taxon>Carnobacteriaceae</taxon>
        <taxon>Jeotgalibaca</taxon>
    </lineage>
</organism>
<evidence type="ECO:0000313" key="11">
    <source>
        <dbReference type="Proteomes" id="UP000501830"/>
    </source>
</evidence>
<dbReference type="GeneID" id="94553819"/>
<sequence>MLQLSISDIKSQLQRAGFKMTPQREALVQVLIQHKTAHLSAEELFMLLKRSHPDIGLATVYRTLEILTQLTIVKKIVFEDGIARYDLKRKETGHFHHHLLCVKCGEIEEVFEDLLFDIEKKIETDYHFNIMDHRLTFHGVCKICQFAERDES</sequence>
<evidence type="ECO:0000256" key="7">
    <source>
        <dbReference type="ARBA" id="ARBA00023163"/>
    </source>
</evidence>
<feature type="binding site" evidence="8">
    <location>
        <position position="144"/>
    </location>
    <ligand>
        <name>Zn(2+)</name>
        <dbReference type="ChEBI" id="CHEBI:29105"/>
    </ligand>
</feature>
<dbReference type="CDD" id="cd07153">
    <property type="entry name" value="Fur_like"/>
    <property type="match status" value="1"/>
</dbReference>
<accession>A0A6G7WJT8</accession>
<keyword evidence="2" id="KW-0678">Repressor</keyword>
<keyword evidence="6" id="KW-0238">DNA-binding</keyword>
<dbReference type="SUPFAM" id="SSF46785">
    <property type="entry name" value="Winged helix' DNA-binding domain"/>
    <property type="match status" value="1"/>
</dbReference>
<gene>
    <name evidence="10" type="ORF">G7058_11020</name>
</gene>
<dbReference type="GO" id="GO:0003700">
    <property type="term" value="F:DNA-binding transcription factor activity"/>
    <property type="evidence" value="ECO:0007669"/>
    <property type="project" value="InterPro"/>
</dbReference>
<evidence type="ECO:0000256" key="3">
    <source>
        <dbReference type="ARBA" id="ARBA00022723"/>
    </source>
</evidence>
<evidence type="ECO:0000256" key="6">
    <source>
        <dbReference type="ARBA" id="ARBA00023125"/>
    </source>
</evidence>
<dbReference type="FunFam" id="1.10.10.10:FF:000051">
    <property type="entry name" value="Fur family transcriptional regulator"/>
    <property type="match status" value="1"/>
</dbReference>
<dbReference type="Proteomes" id="UP000501830">
    <property type="component" value="Chromosome"/>
</dbReference>
<dbReference type="KEGG" id="jpo:G7058_11020"/>
<name>A0A6G7WJT8_9LACT</name>
<dbReference type="GO" id="GO:0000976">
    <property type="term" value="F:transcription cis-regulatory region binding"/>
    <property type="evidence" value="ECO:0007669"/>
    <property type="project" value="TreeGrafter"/>
</dbReference>
<dbReference type="EMBL" id="CP049889">
    <property type="protein sequence ID" value="QIK52534.1"/>
    <property type="molecule type" value="Genomic_DNA"/>
</dbReference>
<evidence type="ECO:0000256" key="5">
    <source>
        <dbReference type="ARBA" id="ARBA00023015"/>
    </source>
</evidence>
<reference evidence="10 11" key="1">
    <citation type="journal article" date="2017" name="Int. J. Syst. Evol. Microbiol.">
        <title>Jeotgalibaca porci sp. nov. and Jeotgalibaca arthritidis sp. nov., isolated from pigs, and emended description of the genus Jeotgalibaca.</title>
        <authorList>
            <person name="Zamora L."/>
            <person name="Perez-Sancho M."/>
            <person name="Dominguez L."/>
            <person name="Fernandez-Garayzabal J.F."/>
            <person name="Vela A.I."/>
        </authorList>
    </citation>
    <scope>NUCLEOTIDE SEQUENCE [LARGE SCALE GENOMIC DNA]</scope>
    <source>
        <strain evidence="10 11">CCUG 69148</strain>
    </source>
</reference>
<evidence type="ECO:0000256" key="2">
    <source>
        <dbReference type="ARBA" id="ARBA00022491"/>
    </source>
</evidence>
<dbReference type="InterPro" id="IPR036388">
    <property type="entry name" value="WH-like_DNA-bd_sf"/>
</dbReference>
<dbReference type="RefSeq" id="WP_166063567.1">
    <property type="nucleotide sequence ID" value="NZ_CP049889.1"/>
</dbReference>
<comment type="similarity">
    <text evidence="1">Belongs to the Fur family.</text>
</comment>
<feature type="binding site" evidence="8">
    <location>
        <position position="101"/>
    </location>
    <ligand>
        <name>Zn(2+)</name>
        <dbReference type="ChEBI" id="CHEBI:29105"/>
    </ligand>
</feature>
<keyword evidence="7" id="KW-0804">Transcription</keyword>
<dbReference type="AlphaFoldDB" id="A0A6G7WJT8"/>
<proteinExistence type="inferred from homology"/>
<feature type="binding site" evidence="9">
    <location>
        <position position="133"/>
    </location>
    <ligand>
        <name>Fe cation</name>
        <dbReference type="ChEBI" id="CHEBI:24875"/>
    </ligand>
</feature>
<dbReference type="PANTHER" id="PTHR33202">
    <property type="entry name" value="ZINC UPTAKE REGULATION PROTEIN"/>
    <property type="match status" value="1"/>
</dbReference>
<evidence type="ECO:0000313" key="10">
    <source>
        <dbReference type="EMBL" id="QIK52534.1"/>
    </source>
</evidence>
<comment type="cofactor">
    <cofactor evidence="8">
        <name>Zn(2+)</name>
        <dbReference type="ChEBI" id="CHEBI:29105"/>
    </cofactor>
    <text evidence="8">Binds 1 zinc ion per subunit.</text>
</comment>
<keyword evidence="4 8" id="KW-0862">Zinc</keyword>
<keyword evidence="11" id="KW-1185">Reference proteome</keyword>
<dbReference type="GO" id="GO:0045892">
    <property type="term" value="P:negative regulation of DNA-templated transcription"/>
    <property type="evidence" value="ECO:0007669"/>
    <property type="project" value="TreeGrafter"/>
</dbReference>
<dbReference type="InterPro" id="IPR036390">
    <property type="entry name" value="WH_DNA-bd_sf"/>
</dbReference>
<evidence type="ECO:0000256" key="8">
    <source>
        <dbReference type="PIRSR" id="PIRSR602481-1"/>
    </source>
</evidence>
<keyword evidence="3 8" id="KW-0479">Metal-binding</keyword>
<evidence type="ECO:0000256" key="1">
    <source>
        <dbReference type="ARBA" id="ARBA00007957"/>
    </source>
</evidence>
<keyword evidence="9" id="KW-0408">Iron</keyword>
<dbReference type="Pfam" id="PF01475">
    <property type="entry name" value="FUR"/>
    <property type="match status" value="1"/>
</dbReference>
<dbReference type="PANTHER" id="PTHR33202:SF7">
    <property type="entry name" value="FERRIC UPTAKE REGULATION PROTEIN"/>
    <property type="match status" value="1"/>
</dbReference>
<feature type="binding site" evidence="8">
    <location>
        <position position="104"/>
    </location>
    <ligand>
        <name>Zn(2+)</name>
        <dbReference type="ChEBI" id="CHEBI:29105"/>
    </ligand>
</feature>
<comment type="cofactor">
    <cofactor evidence="9">
        <name>Mn(2+)</name>
        <dbReference type="ChEBI" id="CHEBI:29035"/>
    </cofactor>
    <cofactor evidence="9">
        <name>Fe(2+)</name>
        <dbReference type="ChEBI" id="CHEBI:29033"/>
    </cofactor>
    <text evidence="9">Binds 1 Mn(2+) or Fe(2+) ion per subunit.</text>
</comment>
<dbReference type="Gene3D" id="1.10.10.10">
    <property type="entry name" value="Winged helix-like DNA-binding domain superfamily/Winged helix DNA-binding domain"/>
    <property type="match status" value="1"/>
</dbReference>
<dbReference type="InterPro" id="IPR002481">
    <property type="entry name" value="FUR"/>
</dbReference>